<reference evidence="2 3" key="1">
    <citation type="journal article" date="2021" name="Hortic Res">
        <title>Chromosome-scale assembly of the Dendrobium chrysotoxum genome enhances the understanding of orchid evolution.</title>
        <authorList>
            <person name="Zhang Y."/>
            <person name="Zhang G.Q."/>
            <person name="Zhang D."/>
            <person name="Liu X.D."/>
            <person name="Xu X.Y."/>
            <person name="Sun W.H."/>
            <person name="Yu X."/>
            <person name="Zhu X."/>
            <person name="Wang Z.W."/>
            <person name="Zhao X."/>
            <person name="Zhong W.Y."/>
            <person name="Chen H."/>
            <person name="Yin W.L."/>
            <person name="Huang T."/>
            <person name="Niu S.C."/>
            <person name="Liu Z.J."/>
        </authorList>
    </citation>
    <scope>NUCLEOTIDE SEQUENCE [LARGE SCALE GENOMIC DNA]</scope>
    <source>
        <strain evidence="2">Lindl</strain>
    </source>
</reference>
<dbReference type="Gene3D" id="3.40.525.10">
    <property type="entry name" value="CRAL-TRIO lipid binding domain"/>
    <property type="match status" value="1"/>
</dbReference>
<keyword evidence="3" id="KW-1185">Reference proteome</keyword>
<dbReference type="PANTHER" id="PTHR45824">
    <property type="entry name" value="GH16843P"/>
    <property type="match status" value="1"/>
</dbReference>
<organism evidence="2 3">
    <name type="scientific">Dendrobium chrysotoxum</name>
    <name type="common">Orchid</name>
    <dbReference type="NCBI Taxonomy" id="161865"/>
    <lineage>
        <taxon>Eukaryota</taxon>
        <taxon>Viridiplantae</taxon>
        <taxon>Streptophyta</taxon>
        <taxon>Embryophyta</taxon>
        <taxon>Tracheophyta</taxon>
        <taxon>Spermatophyta</taxon>
        <taxon>Magnoliopsida</taxon>
        <taxon>Liliopsida</taxon>
        <taxon>Asparagales</taxon>
        <taxon>Orchidaceae</taxon>
        <taxon>Epidendroideae</taxon>
        <taxon>Malaxideae</taxon>
        <taxon>Dendrobiinae</taxon>
        <taxon>Dendrobium</taxon>
    </lineage>
</organism>
<dbReference type="GO" id="GO:0008526">
    <property type="term" value="F:phosphatidylinositol transfer activity"/>
    <property type="evidence" value="ECO:0007669"/>
    <property type="project" value="TreeGrafter"/>
</dbReference>
<dbReference type="Pfam" id="PF03765">
    <property type="entry name" value="CRAL_TRIO_N"/>
    <property type="match status" value="1"/>
</dbReference>
<evidence type="ECO:0000313" key="2">
    <source>
        <dbReference type="EMBL" id="KAH0455249.1"/>
    </source>
</evidence>
<dbReference type="Proteomes" id="UP000775213">
    <property type="component" value="Unassembled WGS sequence"/>
</dbReference>
<dbReference type="SMART" id="SM01100">
    <property type="entry name" value="CRAL_TRIO_N"/>
    <property type="match status" value="1"/>
</dbReference>
<dbReference type="EMBL" id="JAGFBR010000014">
    <property type="protein sequence ID" value="KAH0455249.1"/>
    <property type="molecule type" value="Genomic_DNA"/>
</dbReference>
<name>A0AAV7G083_DENCH</name>
<dbReference type="InterPro" id="IPR036865">
    <property type="entry name" value="CRAL-TRIO_dom_sf"/>
</dbReference>
<dbReference type="PANTHER" id="PTHR45824:SF6">
    <property type="entry name" value="F16L1.9 PROTEIN"/>
    <property type="match status" value="1"/>
</dbReference>
<gene>
    <name evidence="2" type="ORF">IEQ34_015281</name>
</gene>
<evidence type="ECO:0000313" key="3">
    <source>
        <dbReference type="Proteomes" id="UP000775213"/>
    </source>
</evidence>
<dbReference type="InterPro" id="IPR052578">
    <property type="entry name" value="PI_Transfer_CRAL-TRIO"/>
</dbReference>
<comment type="caution">
    <text evidence="2">The sequence shown here is derived from an EMBL/GenBank/DDBJ whole genome shotgun (WGS) entry which is preliminary data.</text>
</comment>
<sequence length="597" mass="68532">MPALPLQSTSPIPIDRLPLCFLSRSESDSGSSPADCAVIDSRVPVEFHSTIRWRQRLSAVVDARLLDLMLNLIIMSVGDISTCGWDVSLVEMEKKQVYGVEEFWKCDSFGYVPRRNQWLFSIFNFWKCDSFGYVPRRNQWLFSISVIVEDRSQDANVNIRDDNKSFRLVFGFYIQAKLSGAIPCAYVTTYEAKLSGAIPCAYVTTYEKILLSAQLLFLHLQKSVNMSLKNSEANGSLEKALFEEKRAKLSIVLKKCSWHSFNANISEVRNLLEPVPEKLLLYCSDASIARYLRARNWNVKKAVKMLKETLKWRLEYKPEDIRWVCELFFMKSGAFQVLITYPFLCLMSHLYSFSFLRSIDMDTGQMLYEHHNKTGLYKTERLETKVPSVPNYESTISQECHLRSKVSYKDLDTVFEVMDMIFWISFSFLLNHVYDVPGSFVSALFHWSSASTPVGLTPLRSHPWLVELSPLRSGYFIKRLFDNILAVCNLFFINIRILSYVKLVLPLIRCETCLLLHARNDLKSIKLFRGLKPNFFSINELAGQFAGGTEDARAAPSVPSSSFDFVASQEVWRSHESLLCFLRCCSTSLLRGRIEIA</sequence>
<evidence type="ECO:0000259" key="1">
    <source>
        <dbReference type="SMART" id="SM01100"/>
    </source>
</evidence>
<dbReference type="InterPro" id="IPR011074">
    <property type="entry name" value="CRAL/TRIO_N_dom"/>
</dbReference>
<protein>
    <recommendedName>
        <fullName evidence="1">CRAL/TRIO N-terminal domain-containing protein</fullName>
    </recommendedName>
</protein>
<accession>A0AAV7G083</accession>
<proteinExistence type="predicted"/>
<dbReference type="SUPFAM" id="SSF46938">
    <property type="entry name" value="CRAL/TRIO N-terminal domain"/>
    <property type="match status" value="1"/>
</dbReference>
<dbReference type="InterPro" id="IPR036273">
    <property type="entry name" value="CRAL/TRIO_N_dom_sf"/>
</dbReference>
<dbReference type="AlphaFoldDB" id="A0AAV7G083"/>
<feature type="domain" description="CRAL/TRIO N-terminal" evidence="1">
    <location>
        <begin position="284"/>
        <end position="309"/>
    </location>
</feature>